<accession>A0A7Z2VGE4</accession>
<dbReference type="PANTHER" id="PTHR43289">
    <property type="entry name" value="MITOGEN-ACTIVATED PROTEIN KINASE KINASE KINASE 20-RELATED"/>
    <property type="match status" value="1"/>
</dbReference>
<protein>
    <submittedName>
        <fullName evidence="7">Serine/threonine protein kinase</fullName>
    </submittedName>
</protein>
<feature type="binding site" evidence="5">
    <location>
        <position position="51"/>
    </location>
    <ligand>
        <name>ATP</name>
        <dbReference type="ChEBI" id="CHEBI:30616"/>
    </ligand>
</feature>
<keyword evidence="1" id="KW-0808">Transferase</keyword>
<evidence type="ECO:0000313" key="8">
    <source>
        <dbReference type="Proteomes" id="UP000502248"/>
    </source>
</evidence>
<keyword evidence="8" id="KW-1185">Reference proteome</keyword>
<dbReference type="SMART" id="SM00220">
    <property type="entry name" value="S_TKc"/>
    <property type="match status" value="1"/>
</dbReference>
<dbReference type="PANTHER" id="PTHR43289:SF34">
    <property type="entry name" value="SERINE_THREONINE-PROTEIN KINASE YBDM-RELATED"/>
    <property type="match status" value="1"/>
</dbReference>
<evidence type="ECO:0000256" key="1">
    <source>
        <dbReference type="ARBA" id="ARBA00022679"/>
    </source>
</evidence>
<keyword evidence="3 7" id="KW-0418">Kinase</keyword>
<dbReference type="PROSITE" id="PS50011">
    <property type="entry name" value="PROTEIN_KINASE_DOM"/>
    <property type="match status" value="1"/>
</dbReference>
<evidence type="ECO:0000256" key="3">
    <source>
        <dbReference type="ARBA" id="ARBA00022777"/>
    </source>
</evidence>
<dbReference type="GO" id="GO:0005524">
    <property type="term" value="F:ATP binding"/>
    <property type="evidence" value="ECO:0007669"/>
    <property type="project" value="UniProtKB-UniRule"/>
</dbReference>
<evidence type="ECO:0000313" key="7">
    <source>
        <dbReference type="EMBL" id="QJD82557.1"/>
    </source>
</evidence>
<proteinExistence type="predicted"/>
<evidence type="ECO:0000259" key="6">
    <source>
        <dbReference type="PROSITE" id="PS50011"/>
    </source>
</evidence>
<keyword evidence="7" id="KW-0723">Serine/threonine-protein kinase</keyword>
<dbReference type="Pfam" id="PF00069">
    <property type="entry name" value="Pkinase"/>
    <property type="match status" value="1"/>
</dbReference>
<dbReference type="KEGG" id="cheb:HH215_04685"/>
<reference evidence="7 8" key="1">
    <citation type="submission" date="2020-04" db="EMBL/GenBank/DDBJ databases">
        <title>Genome sequencing of novel species.</title>
        <authorList>
            <person name="Heo J."/>
            <person name="Kim S.-J."/>
            <person name="Kim J.-S."/>
            <person name="Hong S.-B."/>
            <person name="Kwon S.-W."/>
        </authorList>
    </citation>
    <scope>NUCLEOTIDE SEQUENCE [LARGE SCALE GENOMIC DNA]</scope>
    <source>
        <strain evidence="7 8">MFER-1</strain>
    </source>
</reference>
<dbReference type="InterPro" id="IPR000719">
    <property type="entry name" value="Prot_kinase_dom"/>
</dbReference>
<feature type="domain" description="Protein kinase" evidence="6">
    <location>
        <begin position="21"/>
        <end position="287"/>
    </location>
</feature>
<dbReference type="CDD" id="cd14014">
    <property type="entry name" value="STKc_PknB_like"/>
    <property type="match status" value="1"/>
</dbReference>
<name>A0A7Z2VGE4_9BACL</name>
<dbReference type="EMBL" id="CP051680">
    <property type="protein sequence ID" value="QJD82557.1"/>
    <property type="molecule type" value="Genomic_DNA"/>
</dbReference>
<evidence type="ECO:0000256" key="5">
    <source>
        <dbReference type="PROSITE-ProRule" id="PRU10141"/>
    </source>
</evidence>
<gene>
    <name evidence="7" type="ORF">HH215_04685</name>
</gene>
<dbReference type="InterPro" id="IPR017441">
    <property type="entry name" value="Protein_kinase_ATP_BS"/>
</dbReference>
<dbReference type="AlphaFoldDB" id="A0A7Z2VGE4"/>
<keyword evidence="4 5" id="KW-0067">ATP-binding</keyword>
<dbReference type="Gene3D" id="3.30.200.20">
    <property type="entry name" value="Phosphorylase Kinase, domain 1"/>
    <property type="match status" value="1"/>
</dbReference>
<dbReference type="RefSeq" id="WP_169278855.1">
    <property type="nucleotide sequence ID" value="NZ_CP051680.1"/>
</dbReference>
<evidence type="ECO:0000256" key="4">
    <source>
        <dbReference type="ARBA" id="ARBA00022840"/>
    </source>
</evidence>
<sequence length="538" mass="59938">MEERLEADLVLLPGQLFAERYRIAMPIGKGGMGRVYLAEDIRLGGKNVALKLTRPLPEERRSFLPEAQLLSVLDHPNLPAIVDYFPPNAEGVACIVMDYIAGDTIAERFERYGYRLSFAFVLGVLADLCEVLIYLHSQTPPIVFRDLKPANVLLDRHNKAILVDFGIARRYREHMSNDTLQLGTPGFAAPEQLRGEQSDSRTDIYGLGALAYFLLSGGKFAIRHQGEFKRVVQDDVPAAFILLLDRLLASQPEGRPQSALELLDEIKAIQRDAEEGTRARRSSHEFIHDRYAPQDYGNNGKVTVIAVASAYAGAGATFASVALSSALARKGIPHSMVECPGSDSELYAYLNGERRMPRGAVFAHGNGQQAAVPAWRSGKATYYPLNPNEANNPLPDSAFAKWLRKLGSPIVLLDMSSRWDQPLLKEWLIRSVDQLAMVADCYPAKWSARRQASCMELLSQTKQRRIRNVWIANRDQPFPDRKQWLNLFPVKPDILLPDLTGSATLNALWRGEGVPSDSRAANKIDEACSEWVESISLR</sequence>
<dbReference type="PROSITE" id="PS00107">
    <property type="entry name" value="PROTEIN_KINASE_ATP"/>
    <property type="match status" value="1"/>
</dbReference>
<dbReference type="SUPFAM" id="SSF56112">
    <property type="entry name" value="Protein kinase-like (PK-like)"/>
    <property type="match status" value="1"/>
</dbReference>
<organism evidence="7 8">
    <name type="scientific">Cohnella herbarum</name>
    <dbReference type="NCBI Taxonomy" id="2728023"/>
    <lineage>
        <taxon>Bacteria</taxon>
        <taxon>Bacillati</taxon>
        <taxon>Bacillota</taxon>
        <taxon>Bacilli</taxon>
        <taxon>Bacillales</taxon>
        <taxon>Paenibacillaceae</taxon>
        <taxon>Cohnella</taxon>
    </lineage>
</organism>
<evidence type="ECO:0000256" key="2">
    <source>
        <dbReference type="ARBA" id="ARBA00022741"/>
    </source>
</evidence>
<keyword evidence="2 5" id="KW-0547">Nucleotide-binding</keyword>
<dbReference type="Proteomes" id="UP000502248">
    <property type="component" value="Chromosome"/>
</dbReference>
<dbReference type="GO" id="GO:0004674">
    <property type="term" value="F:protein serine/threonine kinase activity"/>
    <property type="evidence" value="ECO:0007669"/>
    <property type="project" value="UniProtKB-KW"/>
</dbReference>
<dbReference type="InterPro" id="IPR011009">
    <property type="entry name" value="Kinase-like_dom_sf"/>
</dbReference>
<dbReference type="Gene3D" id="1.10.510.10">
    <property type="entry name" value="Transferase(Phosphotransferase) domain 1"/>
    <property type="match status" value="1"/>
</dbReference>